<organism evidence="2 3">
    <name type="scientific">Bacillus phage BM15</name>
    <dbReference type="NCBI Taxonomy" id="1755680"/>
    <lineage>
        <taxon>Viruses</taxon>
        <taxon>Duplodnaviria</taxon>
        <taxon>Heunggongvirae</taxon>
        <taxon>Uroviricota</taxon>
        <taxon>Caudoviricetes</taxon>
        <taxon>Herelleviridae</taxon>
        <taxon>Bastillevirinae</taxon>
        <taxon>Caeruleovirus</taxon>
        <taxon>Caeruleovirus BM15</taxon>
    </lineage>
</organism>
<keyword evidence="1" id="KW-0175">Coiled coil</keyword>
<name>A0A0S2MU89_9CAUD</name>
<sequence length="72" mass="8912">MDVKEHEDKFIDGELYVHVSEYYQIYDEVVKTTQQNVNLQKIIDSQNKELTRLRRLERRQQNRWRTTNKNTK</sequence>
<gene>
    <name evidence="2" type="ORF">BM10_34</name>
</gene>
<accession>A0A0S2MU89</accession>
<evidence type="ECO:0000313" key="2">
    <source>
        <dbReference type="EMBL" id="ALO79455.1"/>
    </source>
</evidence>
<evidence type="ECO:0000313" key="3">
    <source>
        <dbReference type="Proteomes" id="UP000225963"/>
    </source>
</evidence>
<proteinExistence type="predicted"/>
<reference evidence="3" key="1">
    <citation type="submission" date="2015-11" db="EMBL/GenBank/DDBJ databases">
        <authorList>
            <person name="Sharaf A."/>
            <person name="Marie M.E."/>
            <person name="Esson H."/>
            <person name="El-Afifi I.S."/>
            <person name="Hammad M.A."/>
        </authorList>
    </citation>
    <scope>NUCLEOTIDE SEQUENCE [LARGE SCALE GENOMIC DNA]</scope>
</reference>
<keyword evidence="3" id="KW-1185">Reference proteome</keyword>
<feature type="coiled-coil region" evidence="1">
    <location>
        <begin position="36"/>
        <end position="63"/>
    </location>
</feature>
<dbReference type="Proteomes" id="UP000225963">
    <property type="component" value="Segment"/>
</dbReference>
<protein>
    <submittedName>
        <fullName evidence="2">Uncharacterized protein</fullName>
    </submittedName>
</protein>
<dbReference type="EMBL" id="KT995480">
    <property type="protein sequence ID" value="ALO79455.1"/>
    <property type="molecule type" value="Genomic_DNA"/>
</dbReference>
<evidence type="ECO:0000256" key="1">
    <source>
        <dbReference type="SAM" id="Coils"/>
    </source>
</evidence>